<evidence type="ECO:0000256" key="1">
    <source>
        <dbReference type="SAM" id="Coils"/>
    </source>
</evidence>
<sequence>MTTDIRSQLARQLLEKIAAAQAQNDEIDALKTRLRELGVAGSFTERFPDLGTVEVKAAKAASFKGLMPTLVPELFLAMTEAERTALQESGVVTMSEQWGNPFHGSITPKLLAASA</sequence>
<keyword evidence="1" id="KW-0175">Coiled coil</keyword>
<evidence type="ECO:0000313" key="2">
    <source>
        <dbReference type="EMBL" id="SFG92752.1"/>
    </source>
</evidence>
<keyword evidence="3" id="KW-1185">Reference proteome</keyword>
<feature type="coiled-coil region" evidence="1">
    <location>
        <begin position="10"/>
        <end position="40"/>
    </location>
</feature>
<dbReference type="RefSeq" id="WP_091973242.1">
    <property type="nucleotide sequence ID" value="NZ_FOPM01000017.1"/>
</dbReference>
<proteinExistence type="predicted"/>
<accession>A0A1I2VUE2</accession>
<organism evidence="2 3">
    <name type="scientific">Methylobacterium gossipiicola</name>
    <dbReference type="NCBI Taxonomy" id="582675"/>
    <lineage>
        <taxon>Bacteria</taxon>
        <taxon>Pseudomonadati</taxon>
        <taxon>Pseudomonadota</taxon>
        <taxon>Alphaproteobacteria</taxon>
        <taxon>Hyphomicrobiales</taxon>
        <taxon>Methylobacteriaceae</taxon>
        <taxon>Methylobacterium</taxon>
    </lineage>
</organism>
<dbReference type="Proteomes" id="UP000199229">
    <property type="component" value="Unassembled WGS sequence"/>
</dbReference>
<dbReference type="STRING" id="582675.SAMN05192565_11787"/>
<protein>
    <submittedName>
        <fullName evidence="2">Uncharacterized protein</fullName>
    </submittedName>
</protein>
<gene>
    <name evidence="2" type="ORF">SAMN05192565_11787</name>
</gene>
<name>A0A1I2VUE2_9HYPH</name>
<reference evidence="3" key="1">
    <citation type="submission" date="2016-10" db="EMBL/GenBank/DDBJ databases">
        <authorList>
            <person name="Varghese N."/>
            <person name="Submissions S."/>
        </authorList>
    </citation>
    <scope>NUCLEOTIDE SEQUENCE [LARGE SCALE GENOMIC DNA]</scope>
    <source>
        <strain evidence="3">Gh-105</strain>
    </source>
</reference>
<evidence type="ECO:0000313" key="3">
    <source>
        <dbReference type="Proteomes" id="UP000199229"/>
    </source>
</evidence>
<dbReference type="AlphaFoldDB" id="A0A1I2VUE2"/>
<dbReference type="EMBL" id="FOPM01000017">
    <property type="protein sequence ID" value="SFG92752.1"/>
    <property type="molecule type" value="Genomic_DNA"/>
</dbReference>